<sequence length="72" mass="7660">MHDEAGACLKAPPTRAGMPSYPSGDCPPTSEIIITDMAVFPLKAAFVRRCTAQPAELHVDLDEANDMISAIC</sequence>
<feature type="region of interest" description="Disordered" evidence="1">
    <location>
        <begin position="1"/>
        <end position="22"/>
    </location>
</feature>
<name>A0A271KM40_9HYPH</name>
<evidence type="ECO:0000256" key="1">
    <source>
        <dbReference type="SAM" id="MobiDB-lite"/>
    </source>
</evidence>
<dbReference type="EMBL" id="NPKH01000011">
    <property type="protein sequence ID" value="PAP96822.1"/>
    <property type="molecule type" value="Genomic_DNA"/>
</dbReference>
<evidence type="ECO:0000313" key="2">
    <source>
        <dbReference type="EMBL" id="PAP96822.1"/>
    </source>
</evidence>
<evidence type="ECO:0000313" key="3">
    <source>
        <dbReference type="Proteomes" id="UP000215931"/>
    </source>
</evidence>
<reference evidence="2 3" key="1">
    <citation type="submission" date="2017-08" db="EMBL/GenBank/DDBJ databases">
        <title>Mesorhizobium wenxinae sp. nov., a novel rhizobial species isolated from root nodules of chickpea (Cicer arietinum L.).</title>
        <authorList>
            <person name="Zhang J."/>
        </authorList>
    </citation>
    <scope>NUCLEOTIDE SEQUENCE [LARGE SCALE GENOMIC DNA]</scope>
    <source>
        <strain evidence="3">WYCCWR 10019</strain>
    </source>
</reference>
<accession>A0A271KM40</accession>
<proteinExistence type="predicted"/>
<keyword evidence="3" id="KW-1185">Reference proteome</keyword>
<protein>
    <submittedName>
        <fullName evidence="2">Uncharacterized protein</fullName>
    </submittedName>
</protein>
<organism evidence="2 3">
    <name type="scientific">Mesorhizobium wenxiniae</name>
    <dbReference type="NCBI Taxonomy" id="2014805"/>
    <lineage>
        <taxon>Bacteria</taxon>
        <taxon>Pseudomonadati</taxon>
        <taxon>Pseudomonadota</taxon>
        <taxon>Alphaproteobacteria</taxon>
        <taxon>Hyphomicrobiales</taxon>
        <taxon>Phyllobacteriaceae</taxon>
        <taxon>Mesorhizobium</taxon>
    </lineage>
</organism>
<gene>
    <name evidence="2" type="ORF">CIT31_03725</name>
</gene>
<dbReference type="AlphaFoldDB" id="A0A271KM40"/>
<comment type="caution">
    <text evidence="2">The sequence shown here is derived from an EMBL/GenBank/DDBJ whole genome shotgun (WGS) entry which is preliminary data.</text>
</comment>
<dbReference type="Proteomes" id="UP000215931">
    <property type="component" value="Unassembled WGS sequence"/>
</dbReference>